<dbReference type="STRING" id="573321.SAMN04488505_106108"/>
<dbReference type="InterPro" id="IPR032710">
    <property type="entry name" value="NTF2-like_dom_sf"/>
</dbReference>
<evidence type="ECO:0000313" key="1">
    <source>
        <dbReference type="EMBL" id="SEM77410.1"/>
    </source>
</evidence>
<evidence type="ECO:0008006" key="3">
    <source>
        <dbReference type="Google" id="ProtNLM"/>
    </source>
</evidence>
<dbReference type="SUPFAM" id="SSF54427">
    <property type="entry name" value="NTF2-like"/>
    <property type="match status" value="1"/>
</dbReference>
<name>A0A1H8B383_9BACT</name>
<sequence>MKTSIDLNIYWSILKVKKMENEKLVPPFSGETAAEKLQLNENEWNTRDAEKVSLLYTEDVEWSDRTTFLKGRAQVKEYLSRKFAEQQDYKIRKEVWGAKENRNAIRFQEEWRDRDGQWFHSYGNEQLEFDEKGLISKRFGCISDKTIKAGERSL</sequence>
<dbReference type="PANTHER" id="PTHR31757">
    <property type="entry name" value="SLL0781 PROTEIN"/>
    <property type="match status" value="1"/>
</dbReference>
<protein>
    <recommendedName>
        <fullName evidence="3">SnoaL-like domain-containing protein</fullName>
    </recommendedName>
</protein>
<dbReference type="EMBL" id="FOBB01000006">
    <property type="protein sequence ID" value="SEM77410.1"/>
    <property type="molecule type" value="Genomic_DNA"/>
</dbReference>
<dbReference type="PANTHER" id="PTHR31757:SF0">
    <property type="entry name" value="SLL0781 PROTEIN"/>
    <property type="match status" value="1"/>
</dbReference>
<dbReference type="InterPro" id="IPR009783">
    <property type="entry name" value="DUF1348"/>
</dbReference>
<accession>A0A1H8B383</accession>
<dbReference type="AlphaFoldDB" id="A0A1H8B383"/>
<dbReference type="Gene3D" id="3.10.450.50">
    <property type="match status" value="1"/>
</dbReference>
<reference evidence="1 2" key="1">
    <citation type="submission" date="2016-10" db="EMBL/GenBank/DDBJ databases">
        <authorList>
            <person name="de Groot N.N."/>
        </authorList>
    </citation>
    <scope>NUCLEOTIDE SEQUENCE [LARGE SCALE GENOMIC DNA]</scope>
    <source>
        <strain evidence="1 2">DSM 21039</strain>
    </source>
</reference>
<organism evidence="1 2">
    <name type="scientific">Chitinophaga rupis</name>
    <dbReference type="NCBI Taxonomy" id="573321"/>
    <lineage>
        <taxon>Bacteria</taxon>
        <taxon>Pseudomonadati</taxon>
        <taxon>Bacteroidota</taxon>
        <taxon>Chitinophagia</taxon>
        <taxon>Chitinophagales</taxon>
        <taxon>Chitinophagaceae</taxon>
        <taxon>Chitinophaga</taxon>
    </lineage>
</organism>
<dbReference type="Proteomes" id="UP000198984">
    <property type="component" value="Unassembled WGS sequence"/>
</dbReference>
<proteinExistence type="predicted"/>
<dbReference type="Pfam" id="PF07080">
    <property type="entry name" value="DUF1348"/>
    <property type="match status" value="1"/>
</dbReference>
<gene>
    <name evidence="1" type="ORF">SAMN04488505_106108</name>
</gene>
<keyword evidence="2" id="KW-1185">Reference proteome</keyword>
<evidence type="ECO:0000313" key="2">
    <source>
        <dbReference type="Proteomes" id="UP000198984"/>
    </source>
</evidence>